<proteinExistence type="predicted"/>
<dbReference type="InParanoid" id="A0A0F7DCA1"/>
<protein>
    <submittedName>
        <fullName evidence="1">Uncharacterized protein</fullName>
    </submittedName>
</protein>
<dbReference type="OrthoDB" id="51473at2157"/>
<accession>A0A0F7DCA1</accession>
<evidence type="ECO:0000313" key="1">
    <source>
        <dbReference type="EMBL" id="AKG92481.1"/>
    </source>
</evidence>
<dbReference type="Proteomes" id="UP000034723">
    <property type="component" value="Chromosome"/>
</dbReference>
<dbReference type="EMBL" id="CP011267">
    <property type="protein sequence ID" value="AKG92481.1"/>
    <property type="molecule type" value="Genomic_DNA"/>
</dbReference>
<evidence type="ECO:0000313" key="2">
    <source>
        <dbReference type="Proteomes" id="UP000034723"/>
    </source>
</evidence>
<dbReference type="AlphaFoldDB" id="A0A0F7DCA1"/>
<dbReference type="GeneID" id="24802748"/>
<dbReference type="STRING" id="113653.GAH_00160"/>
<reference evidence="1 2" key="1">
    <citation type="submission" date="2015-04" db="EMBL/GenBank/DDBJ databases">
        <title>The complete genome sequence of the hyperthermophilic, obligate iron-reducing archaeon Geoglobus ahangari strain 234T.</title>
        <authorList>
            <person name="Manzella M.P."/>
            <person name="Holmes D.E."/>
            <person name="Rocheleau J.M."/>
            <person name="Chung A."/>
            <person name="Reguera G."/>
            <person name="Kashefi K."/>
        </authorList>
    </citation>
    <scope>NUCLEOTIDE SEQUENCE [LARGE SCALE GENOMIC DNA]</scope>
    <source>
        <strain evidence="1 2">234</strain>
    </source>
</reference>
<name>A0A0F7DCA1_9EURY</name>
<gene>
    <name evidence="1" type="ORF">GAH_00160</name>
</gene>
<sequence length="73" mass="9328">MCLSQREREFIQDWLRYVDGEMSLTEFVEKWRSEGRDWKVYMRVLRHRINRKYQRMLSDLILMKRFLELDYHP</sequence>
<dbReference type="KEGG" id="gah:GAH_00160"/>
<dbReference type="HOGENOM" id="CLU_200884_0_0_2"/>
<keyword evidence="2" id="KW-1185">Reference proteome</keyword>
<organism evidence="1 2">
    <name type="scientific">Geoglobus ahangari</name>
    <dbReference type="NCBI Taxonomy" id="113653"/>
    <lineage>
        <taxon>Archaea</taxon>
        <taxon>Methanobacteriati</taxon>
        <taxon>Methanobacteriota</taxon>
        <taxon>Archaeoglobi</taxon>
        <taxon>Archaeoglobales</taxon>
        <taxon>Archaeoglobaceae</taxon>
        <taxon>Geoglobus</taxon>
    </lineage>
</organism>
<dbReference type="RefSeq" id="WP_048094250.1">
    <property type="nucleotide sequence ID" value="NZ_CP011267.1"/>
</dbReference>